<dbReference type="GO" id="GO:0022857">
    <property type="term" value="F:transmembrane transporter activity"/>
    <property type="evidence" value="ECO:0007669"/>
    <property type="project" value="InterPro"/>
</dbReference>
<evidence type="ECO:0000256" key="1">
    <source>
        <dbReference type="ARBA" id="ARBA00004651"/>
    </source>
</evidence>
<feature type="transmembrane region" description="Helical" evidence="7">
    <location>
        <begin position="80"/>
        <end position="107"/>
    </location>
</feature>
<accession>A0A8J3J7X4</accession>
<proteinExistence type="predicted"/>
<keyword evidence="4 7" id="KW-0812">Transmembrane</keyword>
<feature type="transmembrane region" description="Helical" evidence="7">
    <location>
        <begin position="314"/>
        <end position="336"/>
    </location>
</feature>
<feature type="transmembrane region" description="Helical" evidence="7">
    <location>
        <begin position="256"/>
        <end position="279"/>
    </location>
</feature>
<keyword evidence="10" id="KW-1185">Reference proteome</keyword>
<dbReference type="RefSeq" id="WP_203656745.1">
    <property type="nucleotide sequence ID" value="NZ_BAAAZM010000019.1"/>
</dbReference>
<dbReference type="Gene3D" id="1.20.1250.20">
    <property type="entry name" value="MFS general substrate transporter like domains"/>
    <property type="match status" value="1"/>
</dbReference>
<keyword evidence="6 7" id="KW-0472">Membrane</keyword>
<feature type="transmembrane region" description="Helical" evidence="7">
    <location>
        <begin position="357"/>
        <end position="380"/>
    </location>
</feature>
<feature type="transmembrane region" description="Helical" evidence="7">
    <location>
        <begin position="160"/>
        <end position="187"/>
    </location>
</feature>
<evidence type="ECO:0000259" key="8">
    <source>
        <dbReference type="PROSITE" id="PS50850"/>
    </source>
</evidence>
<dbReference type="PANTHER" id="PTHR23513">
    <property type="entry name" value="INTEGRAL MEMBRANE EFFLUX PROTEIN-RELATED"/>
    <property type="match status" value="1"/>
</dbReference>
<dbReference type="InterPro" id="IPR036259">
    <property type="entry name" value="MFS_trans_sf"/>
</dbReference>
<dbReference type="InterPro" id="IPR010290">
    <property type="entry name" value="TM_effector"/>
</dbReference>
<evidence type="ECO:0000256" key="4">
    <source>
        <dbReference type="ARBA" id="ARBA00022692"/>
    </source>
</evidence>
<comment type="subcellular location">
    <subcellularLocation>
        <location evidence="1">Cell membrane</location>
        <topology evidence="1">Multi-pass membrane protein</topology>
    </subcellularLocation>
</comment>
<dbReference type="GO" id="GO:0005886">
    <property type="term" value="C:plasma membrane"/>
    <property type="evidence" value="ECO:0007669"/>
    <property type="project" value="UniProtKB-SubCell"/>
</dbReference>
<keyword evidence="5 7" id="KW-1133">Transmembrane helix</keyword>
<evidence type="ECO:0000256" key="2">
    <source>
        <dbReference type="ARBA" id="ARBA00022448"/>
    </source>
</evidence>
<feature type="transmembrane region" description="Helical" evidence="7">
    <location>
        <begin position="386"/>
        <end position="405"/>
    </location>
</feature>
<reference evidence="9" key="1">
    <citation type="submission" date="2021-01" db="EMBL/GenBank/DDBJ databases">
        <title>Whole genome shotgun sequence of Actinocatenispora rupis NBRC 107355.</title>
        <authorList>
            <person name="Komaki H."/>
            <person name="Tamura T."/>
        </authorList>
    </citation>
    <scope>NUCLEOTIDE SEQUENCE</scope>
    <source>
        <strain evidence="9">NBRC 107355</strain>
    </source>
</reference>
<dbReference type="InterPro" id="IPR020846">
    <property type="entry name" value="MFS_dom"/>
</dbReference>
<evidence type="ECO:0000313" key="9">
    <source>
        <dbReference type="EMBL" id="GID11038.1"/>
    </source>
</evidence>
<dbReference type="Proteomes" id="UP000612808">
    <property type="component" value="Unassembled WGS sequence"/>
</dbReference>
<protein>
    <submittedName>
        <fullName evidence="9">MFS transporter</fullName>
    </submittedName>
</protein>
<dbReference type="SUPFAM" id="SSF103473">
    <property type="entry name" value="MFS general substrate transporter"/>
    <property type="match status" value="1"/>
</dbReference>
<keyword evidence="2" id="KW-0813">Transport</keyword>
<dbReference type="PANTHER" id="PTHR23513:SF6">
    <property type="entry name" value="MAJOR FACILITATOR SUPERFAMILY ASSOCIATED DOMAIN-CONTAINING PROTEIN"/>
    <property type="match status" value="1"/>
</dbReference>
<dbReference type="PROSITE" id="PS50850">
    <property type="entry name" value="MFS"/>
    <property type="match status" value="1"/>
</dbReference>
<feature type="transmembrane region" description="Helical" evidence="7">
    <location>
        <begin position="52"/>
        <end position="73"/>
    </location>
</feature>
<evidence type="ECO:0000256" key="3">
    <source>
        <dbReference type="ARBA" id="ARBA00022475"/>
    </source>
</evidence>
<evidence type="ECO:0000256" key="5">
    <source>
        <dbReference type="ARBA" id="ARBA00022989"/>
    </source>
</evidence>
<comment type="caution">
    <text evidence="9">The sequence shown here is derived from an EMBL/GenBank/DDBJ whole genome shotgun (WGS) entry which is preliminary data.</text>
</comment>
<feature type="transmembrane region" description="Helical" evidence="7">
    <location>
        <begin position="291"/>
        <end position="308"/>
    </location>
</feature>
<gene>
    <name evidence="9" type="ORF">Aru02nite_19270</name>
</gene>
<keyword evidence="3" id="KW-1003">Cell membrane</keyword>
<name>A0A8J3J7X4_9ACTN</name>
<evidence type="ECO:0000256" key="7">
    <source>
        <dbReference type="SAM" id="Phobius"/>
    </source>
</evidence>
<dbReference type="EMBL" id="BOMB01000010">
    <property type="protein sequence ID" value="GID11038.1"/>
    <property type="molecule type" value="Genomic_DNA"/>
</dbReference>
<evidence type="ECO:0000256" key="6">
    <source>
        <dbReference type="ARBA" id="ARBA00023136"/>
    </source>
</evidence>
<feature type="domain" description="Major facilitator superfamily (MFS) profile" evidence="8">
    <location>
        <begin position="224"/>
        <end position="419"/>
    </location>
</feature>
<dbReference type="CDD" id="cd06173">
    <property type="entry name" value="MFS_MefA_like"/>
    <property type="match status" value="1"/>
</dbReference>
<evidence type="ECO:0000313" key="10">
    <source>
        <dbReference type="Proteomes" id="UP000612808"/>
    </source>
</evidence>
<sequence length="419" mass="42296">MVHAPRVLGRYPDFRRLFAGNTVSLLGSSVTRVALPLTAVGLLDASPVQMGLLGAAALVPHLVLGLPAGVWIGRLPYRRVLVLADAAQAVLLAAVPVLALTGLLAMWQLYVVVLLAGAGNLFETVTAQSFTPHLVPRERLLPANSALMLSNATVDTSGSALAGLLVTALGAPVAIVADAVSFVVALACKARIRTPGPVLAPVAPRASLRADVVAGIRAMVGDPVLRAVTLAATLGAFGGQLQAVVLLLYLVRTLRFGTTAVGLLVAVAGLAGILGALLATPVTRRLGPGRAFVAGMVLAGVGGPVLAATAGPPALLVAVPVLAQLLRGTGPALYGVNQQTVRQTLTPPGLLSRVNATWRFLVYGTQPLGALLGGVLGAAVGLRATLVVSGAVMLLGAGLAAASPLRRRTATEAPRSDAA</sequence>
<dbReference type="AlphaFoldDB" id="A0A8J3J7X4"/>
<organism evidence="9 10">
    <name type="scientific">Actinocatenispora rupis</name>
    <dbReference type="NCBI Taxonomy" id="519421"/>
    <lineage>
        <taxon>Bacteria</taxon>
        <taxon>Bacillati</taxon>
        <taxon>Actinomycetota</taxon>
        <taxon>Actinomycetes</taxon>
        <taxon>Micromonosporales</taxon>
        <taxon>Micromonosporaceae</taxon>
        <taxon>Actinocatenispora</taxon>
    </lineage>
</organism>
<feature type="transmembrane region" description="Helical" evidence="7">
    <location>
        <begin position="227"/>
        <end position="250"/>
    </location>
</feature>
<dbReference type="Pfam" id="PF05977">
    <property type="entry name" value="MFS_3"/>
    <property type="match status" value="1"/>
</dbReference>